<gene>
    <name evidence="2" type="ORF">PCOR1329_LOCUS25802</name>
</gene>
<comment type="caution">
    <text evidence="2">The sequence shown here is derived from an EMBL/GenBank/DDBJ whole genome shotgun (WGS) entry which is preliminary data.</text>
</comment>
<evidence type="ECO:0000313" key="2">
    <source>
        <dbReference type="EMBL" id="CAK0825758.1"/>
    </source>
</evidence>
<dbReference type="EMBL" id="CAUYUJ010009064">
    <property type="protein sequence ID" value="CAK0825758.1"/>
    <property type="molecule type" value="Genomic_DNA"/>
</dbReference>
<feature type="compositionally biased region" description="Acidic residues" evidence="1">
    <location>
        <begin position="35"/>
        <end position="44"/>
    </location>
</feature>
<keyword evidence="3" id="KW-1185">Reference proteome</keyword>
<dbReference type="Proteomes" id="UP001189429">
    <property type="component" value="Unassembled WGS sequence"/>
</dbReference>
<sequence length="105" mass="11454">MLLVGEAGRADWRAHRVGEWEDGPSRSDARLAGRDEEEGEDEEDKRERETTRTGRVTCSTWLLGRHAPHALGGPAARVRPAVGTHQQLRAAARTGTAVEGDDEGE</sequence>
<reference evidence="2" key="1">
    <citation type="submission" date="2023-10" db="EMBL/GenBank/DDBJ databases">
        <authorList>
            <person name="Chen Y."/>
            <person name="Shah S."/>
            <person name="Dougan E. K."/>
            <person name="Thang M."/>
            <person name="Chan C."/>
        </authorList>
    </citation>
    <scope>NUCLEOTIDE SEQUENCE [LARGE SCALE GENOMIC DNA]</scope>
</reference>
<name>A0ABN9S2H2_9DINO</name>
<organism evidence="2 3">
    <name type="scientific">Prorocentrum cordatum</name>
    <dbReference type="NCBI Taxonomy" id="2364126"/>
    <lineage>
        <taxon>Eukaryota</taxon>
        <taxon>Sar</taxon>
        <taxon>Alveolata</taxon>
        <taxon>Dinophyceae</taxon>
        <taxon>Prorocentrales</taxon>
        <taxon>Prorocentraceae</taxon>
        <taxon>Prorocentrum</taxon>
    </lineage>
</organism>
<feature type="compositionally biased region" description="Basic and acidic residues" evidence="1">
    <location>
        <begin position="8"/>
        <end position="34"/>
    </location>
</feature>
<accession>A0ABN9S2H2</accession>
<feature type="region of interest" description="Disordered" evidence="1">
    <location>
        <begin position="84"/>
        <end position="105"/>
    </location>
</feature>
<evidence type="ECO:0000313" key="3">
    <source>
        <dbReference type="Proteomes" id="UP001189429"/>
    </source>
</evidence>
<evidence type="ECO:0000256" key="1">
    <source>
        <dbReference type="SAM" id="MobiDB-lite"/>
    </source>
</evidence>
<feature type="region of interest" description="Disordered" evidence="1">
    <location>
        <begin position="1"/>
        <end position="54"/>
    </location>
</feature>
<protein>
    <submittedName>
        <fullName evidence="2">Uncharacterized protein</fullName>
    </submittedName>
</protein>
<proteinExistence type="predicted"/>